<gene>
    <name evidence="2" type="ORF">SAMN05660282_00857</name>
</gene>
<organism evidence="2 3">
    <name type="scientific">Corynebacterium spheniscorum</name>
    <dbReference type="NCBI Taxonomy" id="185761"/>
    <lineage>
        <taxon>Bacteria</taxon>
        <taxon>Bacillati</taxon>
        <taxon>Actinomycetota</taxon>
        <taxon>Actinomycetes</taxon>
        <taxon>Mycobacteriales</taxon>
        <taxon>Corynebacteriaceae</taxon>
        <taxon>Corynebacterium</taxon>
    </lineage>
</organism>
<proteinExistence type="predicted"/>
<keyword evidence="1" id="KW-1133">Transmembrane helix</keyword>
<dbReference type="InterPro" id="IPR025962">
    <property type="entry name" value="SdpI/YhfL"/>
</dbReference>
<reference evidence="2 3" key="1">
    <citation type="submission" date="2016-10" db="EMBL/GenBank/DDBJ databases">
        <authorList>
            <person name="de Groot N.N."/>
        </authorList>
    </citation>
    <scope>NUCLEOTIDE SEQUENCE [LARGE SCALE GENOMIC DNA]</scope>
    <source>
        <strain>J11</strain>
        <strain evidence="3">PG 39</strain>
    </source>
</reference>
<dbReference type="OrthoDB" id="3173919at2"/>
<sequence length="120" mass="12920">MELIVIVLLVVLIPSSLLLIVSAMQAKSGTLKMNNFLGIRTVETMRSEETWTVAHKACAPTLMAAGVIGLLLAAGMVWSAFTKPEWMYYFTGAYVVVVSGGVILAGQQAKKAVKEMDTRA</sequence>
<accession>A0A1I2RRB0</accession>
<evidence type="ECO:0000313" key="3">
    <source>
        <dbReference type="Proteomes" id="UP000199065"/>
    </source>
</evidence>
<dbReference type="Pfam" id="PF13630">
    <property type="entry name" value="SdpI"/>
    <property type="match status" value="1"/>
</dbReference>
<keyword evidence="1" id="KW-0472">Membrane</keyword>
<evidence type="ECO:0000256" key="1">
    <source>
        <dbReference type="SAM" id="Phobius"/>
    </source>
</evidence>
<protein>
    <submittedName>
        <fullName evidence="2">SdpI/YhfL protein family protein</fullName>
    </submittedName>
</protein>
<name>A0A1I2RRB0_9CORY</name>
<keyword evidence="3" id="KW-1185">Reference proteome</keyword>
<dbReference type="STRING" id="185761.SAMN05660282_00857"/>
<keyword evidence="1" id="KW-0812">Transmembrane</keyword>
<feature type="transmembrane region" description="Helical" evidence="1">
    <location>
        <begin position="87"/>
        <end position="106"/>
    </location>
</feature>
<dbReference type="AlphaFoldDB" id="A0A1I2RRB0"/>
<dbReference type="Proteomes" id="UP000199065">
    <property type="component" value="Unassembled WGS sequence"/>
</dbReference>
<dbReference type="RefSeq" id="WP_092284787.1">
    <property type="nucleotide sequence ID" value="NZ_FOPJ01000004.1"/>
</dbReference>
<dbReference type="EMBL" id="FOPJ01000004">
    <property type="protein sequence ID" value="SFG43204.1"/>
    <property type="molecule type" value="Genomic_DNA"/>
</dbReference>
<feature type="transmembrane region" description="Helical" evidence="1">
    <location>
        <begin position="62"/>
        <end position="81"/>
    </location>
</feature>
<evidence type="ECO:0000313" key="2">
    <source>
        <dbReference type="EMBL" id="SFG43204.1"/>
    </source>
</evidence>
<feature type="transmembrane region" description="Helical" evidence="1">
    <location>
        <begin position="6"/>
        <end position="24"/>
    </location>
</feature>